<dbReference type="AlphaFoldDB" id="A0A5K3F913"/>
<sequence>MLITSEIRGRSDWKVNQRRHSSSRDGVGFFMLSTGTKWSLVARREAVCVSRCKTPTAVRTRVPRQQRRRRHPRESYAECARLAKSHTVASN</sequence>
<reference evidence="1" key="1">
    <citation type="submission" date="2019-11" db="UniProtKB">
        <authorList>
            <consortium name="WormBaseParasite"/>
        </authorList>
    </citation>
    <scope>IDENTIFICATION</scope>
</reference>
<proteinExistence type="predicted"/>
<name>A0A5K3F913_MESCO</name>
<protein>
    <submittedName>
        <fullName evidence="1">DUF1534 domain-containing protein</fullName>
    </submittedName>
</protein>
<dbReference type="WBParaSite" id="MCU_006399-RA">
    <property type="protein sequence ID" value="MCU_006399-RA"/>
    <property type="gene ID" value="MCU_006399"/>
</dbReference>
<accession>A0A5K3F913</accession>
<organism evidence="1">
    <name type="scientific">Mesocestoides corti</name>
    <name type="common">Flatworm</name>
    <dbReference type="NCBI Taxonomy" id="53468"/>
    <lineage>
        <taxon>Eukaryota</taxon>
        <taxon>Metazoa</taxon>
        <taxon>Spiralia</taxon>
        <taxon>Lophotrochozoa</taxon>
        <taxon>Platyhelminthes</taxon>
        <taxon>Cestoda</taxon>
        <taxon>Eucestoda</taxon>
        <taxon>Cyclophyllidea</taxon>
        <taxon>Mesocestoididae</taxon>
        <taxon>Mesocestoides</taxon>
    </lineage>
</organism>
<evidence type="ECO:0000313" key="1">
    <source>
        <dbReference type="WBParaSite" id="MCU_006399-RA"/>
    </source>
</evidence>